<dbReference type="AlphaFoldDB" id="A0A2V1IP58"/>
<protein>
    <submittedName>
        <fullName evidence="1">ATPase</fullName>
    </submittedName>
</protein>
<sequence>MTVIADAGSTKIEWALLGKDSRCSLRLCTRGFNAAQSHTDRLVEIIREDAPALLGDATGCSTIYFYGAGCIGERCREVGSVLKATFAAETAHVDSDMLAAARALCGSEPGIACILGTGSNSCLYDGRRITANTPPMGFILGDEGSGASLGKALLTGIFKRRLPQNLISLFTDRYPEADKAEVIRNVYRGERPAAYLASFAPFLKEHIGIPEISRLVTDEFTRFFRMNILDYDNARALPVHFIGSIAHHFAPQLRRAAADCGLTIGRITQAPMDALIRFHGQ</sequence>
<evidence type="ECO:0000313" key="2">
    <source>
        <dbReference type="Proteomes" id="UP000244905"/>
    </source>
</evidence>
<dbReference type="SUPFAM" id="SSF53067">
    <property type="entry name" value="Actin-like ATPase domain"/>
    <property type="match status" value="2"/>
</dbReference>
<dbReference type="Gene3D" id="3.30.420.40">
    <property type="match status" value="2"/>
</dbReference>
<proteinExistence type="predicted"/>
<dbReference type="Gene3D" id="1.10.720.160">
    <property type="match status" value="1"/>
</dbReference>
<gene>
    <name evidence="1" type="ORF">C5O23_04830</name>
</gene>
<accession>A0A2V1IP58</accession>
<dbReference type="PANTHER" id="PTHR43190:SF3">
    <property type="entry name" value="N-ACETYL-D-GLUCOSAMINE KINASE"/>
    <property type="match status" value="1"/>
</dbReference>
<dbReference type="EMBL" id="PUEC01000008">
    <property type="protein sequence ID" value="PWB02963.1"/>
    <property type="molecule type" value="Genomic_DNA"/>
</dbReference>
<dbReference type="InterPro" id="IPR052519">
    <property type="entry name" value="Euk-type_GlcNAc_Kinase"/>
</dbReference>
<dbReference type="InterPro" id="IPR043129">
    <property type="entry name" value="ATPase_NBD"/>
</dbReference>
<dbReference type="CDD" id="cd24079">
    <property type="entry name" value="ASKHA_NBD_PG1100-like"/>
    <property type="match status" value="1"/>
</dbReference>
<reference evidence="2" key="1">
    <citation type="submission" date="2018-02" db="EMBL/GenBank/DDBJ databases">
        <authorList>
            <person name="Clavel T."/>
            <person name="Strowig T."/>
        </authorList>
    </citation>
    <scope>NUCLEOTIDE SEQUENCE [LARGE SCALE GENOMIC DNA]</scope>
    <source>
        <strain evidence="2">DSM 103720</strain>
    </source>
</reference>
<dbReference type="GeneID" id="82525668"/>
<evidence type="ECO:0000313" key="1">
    <source>
        <dbReference type="EMBL" id="PWB02963.1"/>
    </source>
</evidence>
<keyword evidence="2" id="KW-1185">Reference proteome</keyword>
<name>A0A2V1IP58_9BACT</name>
<comment type="caution">
    <text evidence="1">The sequence shown here is derived from an EMBL/GenBank/DDBJ whole genome shotgun (WGS) entry which is preliminary data.</text>
</comment>
<dbReference type="RefSeq" id="WP_107031813.1">
    <property type="nucleotide sequence ID" value="NZ_PUEC01000008.1"/>
</dbReference>
<organism evidence="1 2">
    <name type="scientific">Duncaniella muris</name>
    <dbReference type="NCBI Taxonomy" id="2094150"/>
    <lineage>
        <taxon>Bacteria</taxon>
        <taxon>Pseudomonadati</taxon>
        <taxon>Bacteroidota</taxon>
        <taxon>Bacteroidia</taxon>
        <taxon>Bacteroidales</taxon>
        <taxon>Muribaculaceae</taxon>
        <taxon>Duncaniella</taxon>
    </lineage>
</organism>
<dbReference type="PANTHER" id="PTHR43190">
    <property type="entry name" value="N-ACETYL-D-GLUCOSAMINE KINASE"/>
    <property type="match status" value="1"/>
</dbReference>
<dbReference type="Proteomes" id="UP000244905">
    <property type="component" value="Unassembled WGS sequence"/>
</dbReference>